<evidence type="ECO:0000256" key="3">
    <source>
        <dbReference type="ARBA" id="ARBA00011738"/>
    </source>
</evidence>
<dbReference type="GO" id="GO:0004519">
    <property type="term" value="F:endonuclease activity"/>
    <property type="evidence" value="ECO:0007669"/>
    <property type="project" value="UniProtKB-KW"/>
</dbReference>
<dbReference type="GO" id="GO:0031047">
    <property type="term" value="P:regulatory ncRNA-mediated gene silencing"/>
    <property type="evidence" value="ECO:0007669"/>
    <property type="project" value="UniProtKB-KW"/>
</dbReference>
<evidence type="ECO:0000256" key="11">
    <source>
        <dbReference type="SAM" id="Coils"/>
    </source>
</evidence>
<dbReference type="Gene3D" id="3.30.565.10">
    <property type="entry name" value="Histidine kinase-like ATPase, C-terminal domain"/>
    <property type="match status" value="1"/>
</dbReference>
<evidence type="ECO:0000256" key="4">
    <source>
        <dbReference type="ARBA" id="ARBA00022722"/>
    </source>
</evidence>
<dbReference type="GO" id="GO:0005634">
    <property type="term" value="C:nucleus"/>
    <property type="evidence" value="ECO:0007669"/>
    <property type="project" value="UniProtKB-SubCell"/>
</dbReference>
<accession>A0A4U6V0Z0</accession>
<evidence type="ECO:0000256" key="10">
    <source>
        <dbReference type="ARBA" id="ARBA00023242"/>
    </source>
</evidence>
<evidence type="ECO:0000256" key="2">
    <source>
        <dbReference type="ARBA" id="ARBA00007845"/>
    </source>
</evidence>
<feature type="coiled-coil region" evidence="11">
    <location>
        <begin position="1002"/>
        <end position="1036"/>
    </location>
</feature>
<comment type="similarity">
    <text evidence="2">Belongs to the MORC ATPase protein family.</text>
</comment>
<keyword evidence="14" id="KW-1185">Reference proteome</keyword>
<name>A0A4U6V0Z0_SETVI</name>
<evidence type="ECO:0000256" key="7">
    <source>
        <dbReference type="ARBA" id="ARBA00023054"/>
    </source>
</evidence>
<dbReference type="Proteomes" id="UP000298652">
    <property type="component" value="Chromosome 4"/>
</dbReference>
<dbReference type="PANTHER" id="PTHR23336:SF65">
    <property type="entry name" value="PROTEIN MICRORCHIDIA 6"/>
    <property type="match status" value="1"/>
</dbReference>
<dbReference type="Pfam" id="PF17942">
    <property type="entry name" value="Morc6_S5"/>
    <property type="match status" value="1"/>
</dbReference>
<keyword evidence="6" id="KW-0227">DNA damage</keyword>
<evidence type="ECO:0000313" key="14">
    <source>
        <dbReference type="Proteomes" id="UP000298652"/>
    </source>
</evidence>
<dbReference type="InterPro" id="IPR041006">
    <property type="entry name" value="Morc_S5"/>
</dbReference>
<dbReference type="EMBL" id="CM016555">
    <property type="protein sequence ID" value="TKW21404.1"/>
    <property type="molecule type" value="Genomic_DNA"/>
</dbReference>
<evidence type="ECO:0000256" key="8">
    <source>
        <dbReference type="ARBA" id="ARBA00023158"/>
    </source>
</evidence>
<dbReference type="Gramene" id="TKW21404">
    <property type="protein sequence ID" value="TKW21404"/>
    <property type="gene ID" value="SEVIR_4G160900v2"/>
</dbReference>
<dbReference type="OMA" id="SMHIGAT"/>
<evidence type="ECO:0000259" key="12">
    <source>
        <dbReference type="Pfam" id="PF17942"/>
    </source>
</evidence>
<comment type="subunit">
    <text evidence="3">Homodimer.</text>
</comment>
<keyword evidence="5" id="KW-0255">Endonuclease</keyword>
<keyword evidence="5" id="KW-0378">Hydrolase</keyword>
<comment type="subcellular location">
    <subcellularLocation>
        <location evidence="1">Nucleus</location>
    </subcellularLocation>
</comment>
<reference evidence="13" key="1">
    <citation type="submission" date="2019-03" db="EMBL/GenBank/DDBJ databases">
        <title>WGS assembly of Setaria viridis.</title>
        <authorList>
            <person name="Huang P."/>
            <person name="Jenkins J."/>
            <person name="Grimwood J."/>
            <person name="Barry K."/>
            <person name="Healey A."/>
            <person name="Mamidi S."/>
            <person name="Sreedasyam A."/>
            <person name="Shu S."/>
            <person name="Feldman M."/>
            <person name="Wu J."/>
            <person name="Yu Y."/>
            <person name="Chen C."/>
            <person name="Johnson J."/>
            <person name="Rokhsar D."/>
            <person name="Baxter I."/>
            <person name="Schmutz J."/>
            <person name="Brutnell T."/>
            <person name="Kellogg E."/>
        </authorList>
    </citation>
    <scope>NUCLEOTIDE SEQUENCE [LARGE SCALE GENOMIC DNA]</scope>
</reference>
<evidence type="ECO:0000256" key="1">
    <source>
        <dbReference type="ARBA" id="ARBA00004123"/>
    </source>
</evidence>
<dbReference type="PANTHER" id="PTHR23336">
    <property type="entry name" value="ZINC FINGER CW-TYPE COILED-COIL DOMAIN PROTEIN 3"/>
    <property type="match status" value="1"/>
</dbReference>
<dbReference type="Pfam" id="PF13589">
    <property type="entry name" value="HATPase_c_3"/>
    <property type="match status" value="1"/>
</dbReference>
<dbReference type="GO" id="GO:0006281">
    <property type="term" value="P:DNA repair"/>
    <property type="evidence" value="ECO:0007669"/>
    <property type="project" value="UniProtKB-KW"/>
</dbReference>
<protein>
    <recommendedName>
        <fullName evidence="12">Morc S5 domain-containing protein</fullName>
    </recommendedName>
</protein>
<proteinExistence type="inferred from homology"/>
<gene>
    <name evidence="13" type="ORF">SEVIR_4G160900v2</name>
</gene>
<keyword evidence="8" id="KW-0943">RNA-mediated gene silencing</keyword>
<evidence type="ECO:0000256" key="6">
    <source>
        <dbReference type="ARBA" id="ARBA00022763"/>
    </source>
</evidence>
<evidence type="ECO:0000256" key="5">
    <source>
        <dbReference type="ARBA" id="ARBA00022759"/>
    </source>
</evidence>
<keyword evidence="10" id="KW-0539">Nucleus</keyword>
<keyword evidence="7 11" id="KW-0175">Coiled coil</keyword>
<organism evidence="13 14">
    <name type="scientific">Setaria viridis</name>
    <name type="common">Green bristlegrass</name>
    <name type="synonym">Setaria italica subsp. viridis</name>
    <dbReference type="NCBI Taxonomy" id="4556"/>
    <lineage>
        <taxon>Eukaryota</taxon>
        <taxon>Viridiplantae</taxon>
        <taxon>Streptophyta</taxon>
        <taxon>Embryophyta</taxon>
        <taxon>Tracheophyta</taxon>
        <taxon>Spermatophyta</taxon>
        <taxon>Magnoliopsida</taxon>
        <taxon>Liliopsida</taxon>
        <taxon>Poales</taxon>
        <taxon>Poaceae</taxon>
        <taxon>PACMAD clade</taxon>
        <taxon>Panicoideae</taxon>
        <taxon>Panicodae</taxon>
        <taxon>Paniceae</taxon>
        <taxon>Cenchrinae</taxon>
        <taxon>Setaria</taxon>
    </lineage>
</organism>
<keyword evidence="9" id="KW-0234">DNA repair</keyword>
<sequence length="1060" mass="117693">MILDFVDLSSDDDDEEMLAREEHSVHGKGHSVHLKAEIVDLTSDEDIFEGEHLAHGQCNAAQGTALLKQEFFRDDGQAEAAQCTVKLQMQELRADDGQADGALCTATLQMQEHKEDDGQGDAAQSTTTLQMQELRADHAQCDAVQCITTLQRQELSAKFGQGDAAQCIATLQMQEHKEDVGQGDAAQSTVTLQMQELRADHGQGNAVQCITTLQRKELSAEVGQGDAGQCIATLQMQELIADDVQGDASQCAATLLMQELGADYGQGDAAQRTTTLQTEELTADDGQDTAAQFTPTLELTQDDEQGGDVPCTTALKRQQLNPDDGQDAVALCTTTLPRQKSISDGAQGDVPRITTALQRQESDAAHGKGNAAQCTTSHRQEFLAADDSMQEDVHFRNSAEATTSLSRTQEGSHRVTGFLNTSYAPTVEPFSRQFWKAGEYGVATEAAINTGQNCLRIHPKFLHSNATSHKWAFGAIAELLDNAIDEVNNGATFVKIDKMKHSPDGDYALVIEDNGGGMSPESLRHCMSFGFSQKCTTASIGRYGNGFKTSTMRLGADAIVFTCTKDNRRMTRSVGLLSYTFLTRTKCNDIFVPAVDYEFDASSSTFKRIMNCGEKHISSNLSTLLRWSPFSTEGELLDQFSDMECHGTKIIVFNLWFNDALEMELDFDTDKQDIMISGAPEIRAGRNTVERLTQMHVANRFRYSLRVYASILYLHVPENFQIILCGRAVEPHYAVNDLIYRECIKYRPQVEVTGEVDVITTIGYLSGAPRLDIYGFSVYHKNRLILPYWRAGSFNRQRRGIAGVLEANFIRPTHDKQDFERTGLFQRLETRLKDMATEYWTYHCHLVGYTQVAKRPPPAHYISTTADHDDHNLVAQATTNTCDYNSRARASVALHPCSNGYNMRYPLHVDLDALPDQMDCDACPSASINVGTTSYTPRNAPQQSETELCRRRKPCSEIFWRAQKRRNTNVYSDQPGSDNGTEEAEEGFRVVLNQNTMLKDECSKLEAAGKLLTSKADELRKELSVWRRVHRSLTDELQFYNGLEGLRRGGHLSNPGVGFI</sequence>
<feature type="domain" description="Morc S5" evidence="12">
    <location>
        <begin position="703"/>
        <end position="840"/>
    </location>
</feature>
<dbReference type="AlphaFoldDB" id="A0A4U6V0Z0"/>
<dbReference type="InterPro" id="IPR036890">
    <property type="entry name" value="HATPase_C_sf"/>
</dbReference>
<dbReference type="SUPFAM" id="SSF55874">
    <property type="entry name" value="ATPase domain of HSP90 chaperone/DNA topoisomerase II/histidine kinase"/>
    <property type="match status" value="1"/>
</dbReference>
<evidence type="ECO:0000313" key="13">
    <source>
        <dbReference type="EMBL" id="TKW21404.1"/>
    </source>
</evidence>
<dbReference type="GO" id="GO:0016887">
    <property type="term" value="F:ATP hydrolysis activity"/>
    <property type="evidence" value="ECO:0007669"/>
    <property type="project" value="InterPro"/>
</dbReference>
<dbReference type="InterPro" id="IPR045261">
    <property type="entry name" value="MORC_ATPase"/>
</dbReference>
<dbReference type="GO" id="GO:0031349">
    <property type="term" value="P:positive regulation of defense response"/>
    <property type="evidence" value="ECO:0007669"/>
    <property type="project" value="UniProtKB-ARBA"/>
</dbReference>
<evidence type="ECO:0000256" key="9">
    <source>
        <dbReference type="ARBA" id="ARBA00023204"/>
    </source>
</evidence>
<keyword evidence="4" id="KW-0540">Nuclease</keyword>